<gene>
    <name evidence="2" type="ORF">G5A70_03615</name>
</gene>
<reference evidence="2 3" key="1">
    <citation type="journal article" date="2020" name="Cell Host Microbe">
        <title>Functional and Genomic Variation between Human-Derived Isolates of Lachnospiraceae Reveals Inter- and Intra-Species Diversity.</title>
        <authorList>
            <person name="Sorbara M.T."/>
            <person name="Littmann E.R."/>
            <person name="Fontana E."/>
            <person name="Moody T.U."/>
            <person name="Kohout C.E."/>
            <person name="Gjonbalaj M."/>
            <person name="Eaton V."/>
            <person name="Seok R."/>
            <person name="Leiner I.M."/>
            <person name="Pamer E.G."/>
        </authorList>
    </citation>
    <scope>NUCLEOTIDE SEQUENCE [LARGE SCALE GENOMIC DNA]</scope>
    <source>
        <strain evidence="2 3">MSK.15.26</strain>
    </source>
</reference>
<dbReference type="Proteomes" id="UP000822142">
    <property type="component" value="Unassembled WGS sequence"/>
</dbReference>
<comment type="caution">
    <text evidence="2">The sequence shown here is derived from an EMBL/GenBank/DDBJ whole genome shotgun (WGS) entry which is preliminary data.</text>
</comment>
<dbReference type="EMBL" id="JAAITA010000003">
    <property type="protein sequence ID" value="NSJ85280.1"/>
    <property type="molecule type" value="Genomic_DNA"/>
</dbReference>
<protein>
    <recommendedName>
        <fullName evidence="4">Chromosome partition protein Smc</fullName>
    </recommendedName>
</protein>
<evidence type="ECO:0008006" key="4">
    <source>
        <dbReference type="Google" id="ProtNLM"/>
    </source>
</evidence>
<accession>A0ABX2I895</accession>
<keyword evidence="3" id="KW-1185">Reference proteome</keyword>
<dbReference type="RefSeq" id="WP_173748120.1">
    <property type="nucleotide sequence ID" value="NZ_JAAITA010000003.1"/>
</dbReference>
<evidence type="ECO:0000313" key="2">
    <source>
        <dbReference type="EMBL" id="NSJ85280.1"/>
    </source>
</evidence>
<feature type="compositionally biased region" description="Basic and acidic residues" evidence="1">
    <location>
        <begin position="68"/>
        <end position="81"/>
    </location>
</feature>
<evidence type="ECO:0000313" key="3">
    <source>
        <dbReference type="Proteomes" id="UP000822142"/>
    </source>
</evidence>
<proteinExistence type="predicted"/>
<sequence length="200" mass="23466">MEQEVNFRSSVGGYKKDDVIEYVENTNEEIFRMKKEREEEAAGYQARIQELEALLRQEETNSSQLAEEQSRKLQRLEGENQRLQEDLDKMEAKWKSAYEEYVRTDNEKCLLKDKLAREILRLRGENQTLREKWKEAERQIGSQADYEAVHNAVSEVQYKIAEYVNAINKTQQSLADTYQGMNSIKKKLAAKMTGEKEEAK</sequence>
<feature type="region of interest" description="Disordered" evidence="1">
    <location>
        <begin position="58"/>
        <end position="81"/>
    </location>
</feature>
<organism evidence="2 3">
    <name type="scientific">Blautia hansenii</name>
    <name type="common">Ruminococcus hansenii</name>
    <dbReference type="NCBI Taxonomy" id="1322"/>
    <lineage>
        <taxon>Bacteria</taxon>
        <taxon>Bacillati</taxon>
        <taxon>Bacillota</taxon>
        <taxon>Clostridia</taxon>
        <taxon>Lachnospirales</taxon>
        <taxon>Lachnospiraceae</taxon>
        <taxon>Blautia</taxon>
    </lineage>
</organism>
<evidence type="ECO:0000256" key="1">
    <source>
        <dbReference type="SAM" id="MobiDB-lite"/>
    </source>
</evidence>
<name>A0ABX2I895_BLAHA</name>